<dbReference type="InterPro" id="IPR017853">
    <property type="entry name" value="GH"/>
</dbReference>
<reference evidence="1 2" key="1">
    <citation type="submission" date="2016-10" db="EMBL/GenBank/DDBJ databases">
        <authorList>
            <person name="de Groot N.N."/>
        </authorList>
    </citation>
    <scope>NUCLEOTIDE SEQUENCE [LARGE SCALE GENOMIC DNA]</scope>
    <source>
        <strain evidence="1 2">DSM 21668</strain>
    </source>
</reference>
<gene>
    <name evidence="1" type="ORF">SAMN04488090_3121</name>
</gene>
<accession>A0A1G9S0I5</accession>
<proteinExistence type="predicted"/>
<sequence length="375" mass="40924">MLLLGAMSAGAQTGPKPFLIYYGWPSLINNSGGTVVTAASQFAQYRYVVLGNGLEDATHGDHAKTTQIIQHPITANVTFFGYIDLGVTTQNLTIADIQNRVQLWKAMGIDGIFLDDYGYDYGVSRQRQNDVVQYIHNQGLPVVANAWNADHAFGSFPDPTYNPSGISTVLNAGDYYLSESFAVSSWNYDPNWVNKAAWLEGYRNARHFKILATTTTDLANRSNFDQNRMNYAWFCAAVYGYEGLAWGEYSYSASGSNNTVAPFRPRPGSGFGTRYVDPPGQAGTRVFRNTDSGQLWVNTASNLYGFTGCGTCQTLSAGNWHAPATWSCGRVPLPCDDVTVSHAVTLSTADGQAKTLQLNSQLIYAAAFKIRVGIP</sequence>
<name>A0A1G9S0I5_9BACT</name>
<dbReference type="STRING" id="563176.SAMN04488090_3121"/>
<keyword evidence="2" id="KW-1185">Reference proteome</keyword>
<dbReference type="Proteomes" id="UP000198901">
    <property type="component" value="Unassembled WGS sequence"/>
</dbReference>
<evidence type="ECO:0000313" key="2">
    <source>
        <dbReference type="Proteomes" id="UP000198901"/>
    </source>
</evidence>
<dbReference type="SUPFAM" id="SSF51445">
    <property type="entry name" value="(Trans)glycosidases"/>
    <property type="match status" value="1"/>
</dbReference>
<organism evidence="1 2">
    <name type="scientific">Siphonobacter aquaeclarae</name>
    <dbReference type="NCBI Taxonomy" id="563176"/>
    <lineage>
        <taxon>Bacteria</taxon>
        <taxon>Pseudomonadati</taxon>
        <taxon>Bacteroidota</taxon>
        <taxon>Cytophagia</taxon>
        <taxon>Cytophagales</taxon>
        <taxon>Cytophagaceae</taxon>
        <taxon>Siphonobacter</taxon>
    </lineage>
</organism>
<evidence type="ECO:0000313" key="1">
    <source>
        <dbReference type="EMBL" id="SDM28787.1"/>
    </source>
</evidence>
<dbReference type="AlphaFoldDB" id="A0A1G9S0I5"/>
<protein>
    <submittedName>
        <fullName evidence="1">Uncharacterized protein</fullName>
    </submittedName>
</protein>
<dbReference type="EMBL" id="FNGS01000005">
    <property type="protein sequence ID" value="SDM28787.1"/>
    <property type="molecule type" value="Genomic_DNA"/>
</dbReference>